<protein>
    <submittedName>
        <fullName evidence="4">Alpha-beta hydrolase superfamily lysophospholipase</fullName>
    </submittedName>
</protein>
<dbReference type="PANTHER" id="PTHR11614">
    <property type="entry name" value="PHOSPHOLIPASE-RELATED"/>
    <property type="match status" value="1"/>
</dbReference>
<reference evidence="4 5" key="1">
    <citation type="submission" date="2020-08" db="EMBL/GenBank/DDBJ databases">
        <title>Genomic Encyclopedia of Type Strains, Phase IV (KMG-IV): sequencing the most valuable type-strain genomes for metagenomic binning, comparative biology and taxonomic classification.</title>
        <authorList>
            <person name="Goeker M."/>
        </authorList>
    </citation>
    <scope>NUCLEOTIDE SEQUENCE [LARGE SCALE GENOMIC DNA]</scope>
    <source>
        <strain evidence="4 5">DSM 26723</strain>
    </source>
</reference>
<feature type="domain" description="Serine aminopeptidase S33" evidence="3">
    <location>
        <begin position="133"/>
        <end position="274"/>
    </location>
</feature>
<organism evidence="4 5">
    <name type="scientific">Povalibacter uvarum</name>
    <dbReference type="NCBI Taxonomy" id="732238"/>
    <lineage>
        <taxon>Bacteria</taxon>
        <taxon>Pseudomonadati</taxon>
        <taxon>Pseudomonadota</taxon>
        <taxon>Gammaproteobacteria</taxon>
        <taxon>Steroidobacterales</taxon>
        <taxon>Steroidobacteraceae</taxon>
        <taxon>Povalibacter</taxon>
    </lineage>
</organism>
<sequence>MTDARADTPTPARRWLRLRWLRTLASRVLIALVALLIGALGMRAWMSRSAPDLQPWHLLVPQELSLQALKEGDWAEYIQAEDWLFAAMAADLNEALEPEHRSRFNRYNPDSVVHAGRFNVDWNRSFVLEPPGEVKGVAVLLHGLTDSPYSMRHLAGLYRDRGFVALGLRTPAHGTVPGALTRTKWEDWVAATHLAVREARRRAGGALPIHLIGYSNGGALALKYALDAIEDPSLAGPDRIVLLSPMIGVTRNARFAGIAGWPSVLPAFAKSAWLDNLPEFNPFKYNSFPVNAARQSYLLTDSLQTQIVRLSKEKRLSQLPPVLTFQSMVDATVRTDAVVNAFYMRLPANGSELVLFDINRDVEVSDLMRPGALLEPAKLLAAAPYNFRLVVVTNESSSSRAIVARVTEAGAHGEIIQPLNLSYPAEVFSLSHIALPFPATDGLYGLTPDPAEDFGIPLGALGMRGERGVLFNGVDIATVRISSNPFFPYVVERIEAGVPSPAEVGEGASRARAARNSAIRTRP</sequence>
<dbReference type="InterPro" id="IPR051044">
    <property type="entry name" value="MAG_DAG_Lipase"/>
</dbReference>
<feature type="region of interest" description="Disordered" evidence="1">
    <location>
        <begin position="501"/>
        <end position="523"/>
    </location>
</feature>
<keyword evidence="2" id="KW-1133">Transmembrane helix</keyword>
<keyword evidence="2" id="KW-0812">Transmembrane</keyword>
<dbReference type="GO" id="GO:0016787">
    <property type="term" value="F:hydrolase activity"/>
    <property type="evidence" value="ECO:0007669"/>
    <property type="project" value="UniProtKB-KW"/>
</dbReference>
<proteinExistence type="predicted"/>
<evidence type="ECO:0000313" key="5">
    <source>
        <dbReference type="Proteomes" id="UP000588068"/>
    </source>
</evidence>
<dbReference type="InterPro" id="IPR022742">
    <property type="entry name" value="Hydrolase_4"/>
</dbReference>
<evidence type="ECO:0000259" key="3">
    <source>
        <dbReference type="Pfam" id="PF12146"/>
    </source>
</evidence>
<dbReference type="AlphaFoldDB" id="A0A841HN08"/>
<dbReference type="InterPro" id="IPR029058">
    <property type="entry name" value="AB_hydrolase_fold"/>
</dbReference>
<name>A0A841HN08_9GAMM</name>
<comment type="caution">
    <text evidence="4">The sequence shown here is derived from an EMBL/GenBank/DDBJ whole genome shotgun (WGS) entry which is preliminary data.</text>
</comment>
<dbReference type="Proteomes" id="UP000588068">
    <property type="component" value="Unassembled WGS sequence"/>
</dbReference>
<dbReference type="Gene3D" id="3.40.50.1820">
    <property type="entry name" value="alpha/beta hydrolase"/>
    <property type="match status" value="1"/>
</dbReference>
<dbReference type="Pfam" id="PF12146">
    <property type="entry name" value="Hydrolase_4"/>
    <property type="match status" value="1"/>
</dbReference>
<dbReference type="EMBL" id="JACHHZ010000002">
    <property type="protein sequence ID" value="MBB6093335.1"/>
    <property type="molecule type" value="Genomic_DNA"/>
</dbReference>
<feature type="transmembrane region" description="Helical" evidence="2">
    <location>
        <begin position="24"/>
        <end position="46"/>
    </location>
</feature>
<evidence type="ECO:0000313" key="4">
    <source>
        <dbReference type="EMBL" id="MBB6093335.1"/>
    </source>
</evidence>
<gene>
    <name evidence="4" type="ORF">HNQ60_002213</name>
</gene>
<evidence type="ECO:0000256" key="1">
    <source>
        <dbReference type="SAM" id="MobiDB-lite"/>
    </source>
</evidence>
<keyword evidence="5" id="KW-1185">Reference proteome</keyword>
<keyword evidence="4" id="KW-0378">Hydrolase</keyword>
<keyword evidence="2" id="KW-0472">Membrane</keyword>
<dbReference type="RefSeq" id="WP_184331568.1">
    <property type="nucleotide sequence ID" value="NZ_JACHHZ010000002.1"/>
</dbReference>
<accession>A0A841HN08</accession>
<evidence type="ECO:0000256" key="2">
    <source>
        <dbReference type="SAM" id="Phobius"/>
    </source>
</evidence>
<feature type="compositionally biased region" description="Low complexity" evidence="1">
    <location>
        <begin position="508"/>
        <end position="523"/>
    </location>
</feature>
<dbReference type="SUPFAM" id="SSF53474">
    <property type="entry name" value="alpha/beta-Hydrolases"/>
    <property type="match status" value="1"/>
</dbReference>